<dbReference type="SUPFAM" id="SSF118352">
    <property type="entry name" value="HSP33 redox switch-like"/>
    <property type="match status" value="1"/>
</dbReference>
<dbReference type="Pfam" id="PF01430">
    <property type="entry name" value="HSP33"/>
    <property type="match status" value="1"/>
</dbReference>
<keyword evidence="2 6" id="KW-0862">Zinc</keyword>
<keyword evidence="3 6" id="KW-1015">Disulfide bond</keyword>
<dbReference type="Gene3D" id="3.90.1280.10">
    <property type="entry name" value="HSP33 redox switch-like"/>
    <property type="match status" value="1"/>
</dbReference>
<dbReference type="Gene3D" id="3.55.30.10">
    <property type="entry name" value="Hsp33 domain"/>
    <property type="match status" value="1"/>
</dbReference>
<keyword evidence="5 6" id="KW-0676">Redox-active center</keyword>
<comment type="function">
    <text evidence="6">Redox regulated molecular chaperone. Protects both thermally unfolding and oxidatively damaged proteins from irreversible aggregation. Plays an important role in the bacterial defense system toward oxidative stress.</text>
</comment>
<organism evidence="8 9">
    <name type="scientific">Alicyclobacillus hesperidum</name>
    <dbReference type="NCBI Taxonomy" id="89784"/>
    <lineage>
        <taxon>Bacteria</taxon>
        <taxon>Bacillati</taxon>
        <taxon>Bacillota</taxon>
        <taxon>Bacilli</taxon>
        <taxon>Bacillales</taxon>
        <taxon>Alicyclobacillaceae</taxon>
        <taxon>Alicyclobacillus</taxon>
    </lineage>
</organism>
<evidence type="ECO:0000256" key="4">
    <source>
        <dbReference type="ARBA" id="ARBA00023186"/>
    </source>
</evidence>
<reference evidence="8" key="1">
    <citation type="submission" date="2016-10" db="EMBL/GenBank/DDBJ databases">
        <authorList>
            <person name="de Groot N.N."/>
        </authorList>
    </citation>
    <scope>NUCLEOTIDE SEQUENCE [LARGE SCALE GENOMIC DNA]</scope>
    <source>
        <strain evidence="8">DSM 12489</strain>
    </source>
</reference>
<keyword evidence="1 6" id="KW-0963">Cytoplasm</keyword>
<evidence type="ECO:0000256" key="1">
    <source>
        <dbReference type="ARBA" id="ARBA00022490"/>
    </source>
</evidence>
<reference evidence="7" key="3">
    <citation type="submission" date="2023-02" db="EMBL/GenBank/DDBJ databases">
        <title>Proposal of a novel subspecies: Alicyclobacillus hesperidum subspecies aegle.</title>
        <authorList>
            <person name="Goto K."/>
            <person name="Fujii T."/>
            <person name="Yasui K."/>
            <person name="Mochida K."/>
            <person name="Kato-Tanaka Y."/>
            <person name="Morohoshi S."/>
            <person name="An S.Y."/>
            <person name="Kasai H."/>
            <person name="Yokota A."/>
        </authorList>
    </citation>
    <scope>NUCLEOTIDE SEQUENCE</scope>
    <source>
        <strain evidence="7">DSM 12766</strain>
    </source>
</reference>
<dbReference type="STRING" id="89784.SAMN04489725_1066"/>
<dbReference type="PANTHER" id="PTHR30111:SF1">
    <property type="entry name" value="33 KDA CHAPERONIN"/>
    <property type="match status" value="1"/>
</dbReference>
<proteinExistence type="inferred from homology"/>
<feature type="disulfide bond" description="Redox-active" evidence="6">
    <location>
        <begin position="268"/>
        <end position="271"/>
    </location>
</feature>
<dbReference type="RefSeq" id="WP_074692659.1">
    <property type="nucleotide sequence ID" value="NZ_BSRA01000008.1"/>
</dbReference>
<evidence type="ECO:0000256" key="6">
    <source>
        <dbReference type="HAMAP-Rule" id="MF_00117"/>
    </source>
</evidence>
<name>A0A1H2TLA0_9BACL</name>
<reference evidence="9" key="2">
    <citation type="submission" date="2016-10" db="EMBL/GenBank/DDBJ databases">
        <authorList>
            <person name="Varghese N."/>
        </authorList>
    </citation>
    <scope>NUCLEOTIDE SEQUENCE [LARGE SCALE GENOMIC DNA]</scope>
    <source>
        <strain evidence="9">DSM 12489</strain>
    </source>
</reference>
<dbReference type="PIRSF" id="PIRSF005261">
    <property type="entry name" value="Heat_shock_Hsp33"/>
    <property type="match status" value="1"/>
</dbReference>
<dbReference type="GO" id="GO:0044183">
    <property type="term" value="F:protein folding chaperone"/>
    <property type="evidence" value="ECO:0007669"/>
    <property type="project" value="TreeGrafter"/>
</dbReference>
<dbReference type="CDD" id="cd00498">
    <property type="entry name" value="Hsp33"/>
    <property type="match status" value="1"/>
</dbReference>
<keyword evidence="9" id="KW-1185">Reference proteome</keyword>
<evidence type="ECO:0000313" key="7">
    <source>
        <dbReference type="EMBL" id="GLV13888.1"/>
    </source>
</evidence>
<dbReference type="PANTHER" id="PTHR30111">
    <property type="entry name" value="33 KDA CHAPERONIN"/>
    <property type="match status" value="1"/>
</dbReference>
<sequence>MTTDRIIRAIAREGRVRVLTCVTTELVATLQKRHDTWPVATAALGRTASISAMMAMLLKNEESLTVKVAGDGPIGQIWVEALPNGDVRGYVDNPYVDLPLNAAGKLDVGGAVGRGQLYVIRDTGLRDYYTSSSELQTGEIADDFTYYFVTSEQTPSAVGAGVLVGTDDVPIVAGGFLIQLMPDHREDDIAYVEEGLKRVPSVTSFLESHASAEALLHEIFPDAQILAMQDVRFRCKCSYERIKRILLNLGTDELGAIRREQGIAEVTCHFCGNVYTFEEEELESMMATLQTTVDHEGEGTV</sequence>
<evidence type="ECO:0000313" key="8">
    <source>
        <dbReference type="EMBL" id="SDW44590.1"/>
    </source>
</evidence>
<evidence type="ECO:0000313" key="9">
    <source>
        <dbReference type="Proteomes" id="UP000182589"/>
    </source>
</evidence>
<evidence type="ECO:0000256" key="2">
    <source>
        <dbReference type="ARBA" id="ARBA00022833"/>
    </source>
</evidence>
<comment type="PTM">
    <text evidence="6">Under oxidizing conditions two disulfide bonds are formed involving the reactive cysteines. Under reducing conditions zinc is bound to the reactive cysteines and the protein is inactive.</text>
</comment>
<evidence type="ECO:0000256" key="3">
    <source>
        <dbReference type="ARBA" id="ARBA00023157"/>
    </source>
</evidence>
<feature type="disulfide bond" description="Redox-active" evidence="6">
    <location>
        <begin position="235"/>
        <end position="237"/>
    </location>
</feature>
<dbReference type="GO" id="GO:0005737">
    <property type="term" value="C:cytoplasm"/>
    <property type="evidence" value="ECO:0007669"/>
    <property type="project" value="UniProtKB-SubCell"/>
</dbReference>
<dbReference type="EMBL" id="FNOJ01000006">
    <property type="protein sequence ID" value="SDW44590.1"/>
    <property type="molecule type" value="Genomic_DNA"/>
</dbReference>
<dbReference type="Proteomes" id="UP000182589">
    <property type="component" value="Unassembled WGS sequence"/>
</dbReference>
<dbReference type="InterPro" id="IPR016154">
    <property type="entry name" value="Heat_shock_Hsp33_C"/>
</dbReference>
<dbReference type="HAMAP" id="MF_00117">
    <property type="entry name" value="HslO"/>
    <property type="match status" value="1"/>
</dbReference>
<comment type="similarity">
    <text evidence="6">Belongs to the HSP33 family.</text>
</comment>
<dbReference type="NCBIfam" id="NF001033">
    <property type="entry name" value="PRK00114.1"/>
    <property type="match status" value="1"/>
</dbReference>
<dbReference type="GO" id="GO:0042026">
    <property type="term" value="P:protein refolding"/>
    <property type="evidence" value="ECO:0007669"/>
    <property type="project" value="TreeGrafter"/>
</dbReference>
<keyword evidence="4 6" id="KW-0143">Chaperone</keyword>
<dbReference type="SUPFAM" id="SSF64397">
    <property type="entry name" value="Hsp33 domain"/>
    <property type="match status" value="1"/>
</dbReference>
<dbReference type="InterPro" id="IPR016153">
    <property type="entry name" value="Heat_shock_Hsp33_N"/>
</dbReference>
<accession>A0A1H2TLA0</accession>
<dbReference type="Proteomes" id="UP001157137">
    <property type="component" value="Unassembled WGS sequence"/>
</dbReference>
<dbReference type="AlphaFoldDB" id="A0A1H2TLA0"/>
<gene>
    <name evidence="6 7" type="primary">hslO</name>
    <name evidence="7" type="ORF">Heshes_15720</name>
    <name evidence="8" type="ORF">SAMN04489725_1066</name>
</gene>
<evidence type="ECO:0000256" key="5">
    <source>
        <dbReference type="ARBA" id="ARBA00023284"/>
    </source>
</evidence>
<protein>
    <recommendedName>
        <fullName evidence="6">33 kDa chaperonin</fullName>
    </recommendedName>
    <alternativeName>
        <fullName evidence="6">Heat shock protein 33 homolog</fullName>
        <shortName evidence="6">HSP33</shortName>
    </alternativeName>
</protein>
<dbReference type="GO" id="GO:0051082">
    <property type="term" value="F:unfolded protein binding"/>
    <property type="evidence" value="ECO:0007669"/>
    <property type="project" value="UniProtKB-UniRule"/>
</dbReference>
<dbReference type="InterPro" id="IPR000397">
    <property type="entry name" value="Heat_shock_Hsp33"/>
</dbReference>
<comment type="subcellular location">
    <subcellularLocation>
        <location evidence="6">Cytoplasm</location>
    </subcellularLocation>
</comment>
<dbReference type="EMBL" id="BSRA01000008">
    <property type="protein sequence ID" value="GLV13888.1"/>
    <property type="molecule type" value="Genomic_DNA"/>
</dbReference>